<protein>
    <submittedName>
        <fullName evidence="1">Uncharacterized protein</fullName>
    </submittedName>
</protein>
<keyword evidence="2" id="KW-1185">Reference proteome</keyword>
<evidence type="ECO:0000313" key="2">
    <source>
        <dbReference type="Proteomes" id="UP001295423"/>
    </source>
</evidence>
<sequence>MISTNSNNSSCAPTVNSSTFDGSLVQLVYDATATSLSSSSTGQQPLAELSNAFSHRDLSSILGDAIKIVQEDGLFFPTNDVDDLFIVQSQGGAPTRQ</sequence>
<proteinExistence type="predicted"/>
<gene>
    <name evidence="1" type="ORF">CYCCA115_LOCUS10961</name>
</gene>
<organism evidence="1 2">
    <name type="scientific">Cylindrotheca closterium</name>
    <dbReference type="NCBI Taxonomy" id="2856"/>
    <lineage>
        <taxon>Eukaryota</taxon>
        <taxon>Sar</taxon>
        <taxon>Stramenopiles</taxon>
        <taxon>Ochrophyta</taxon>
        <taxon>Bacillariophyta</taxon>
        <taxon>Bacillariophyceae</taxon>
        <taxon>Bacillariophycidae</taxon>
        <taxon>Bacillariales</taxon>
        <taxon>Bacillariaceae</taxon>
        <taxon>Cylindrotheca</taxon>
    </lineage>
</organism>
<reference evidence="1" key="1">
    <citation type="submission" date="2023-08" db="EMBL/GenBank/DDBJ databases">
        <authorList>
            <person name="Audoor S."/>
            <person name="Bilcke G."/>
        </authorList>
    </citation>
    <scope>NUCLEOTIDE SEQUENCE</scope>
</reference>
<name>A0AAD2JG91_9STRA</name>
<accession>A0AAD2JG91</accession>
<comment type="caution">
    <text evidence="1">The sequence shown here is derived from an EMBL/GenBank/DDBJ whole genome shotgun (WGS) entry which is preliminary data.</text>
</comment>
<dbReference type="EMBL" id="CAKOGP040001725">
    <property type="protein sequence ID" value="CAJ1947067.1"/>
    <property type="molecule type" value="Genomic_DNA"/>
</dbReference>
<dbReference type="Proteomes" id="UP001295423">
    <property type="component" value="Unassembled WGS sequence"/>
</dbReference>
<dbReference type="AlphaFoldDB" id="A0AAD2JG91"/>
<evidence type="ECO:0000313" key="1">
    <source>
        <dbReference type="EMBL" id="CAJ1947067.1"/>
    </source>
</evidence>